<evidence type="ECO:0000313" key="2">
    <source>
        <dbReference type="EMBL" id="CAH3149929.1"/>
    </source>
</evidence>
<protein>
    <submittedName>
        <fullName evidence="2">Uncharacterized protein</fullName>
    </submittedName>
</protein>
<organism evidence="2 3">
    <name type="scientific">Porites evermanni</name>
    <dbReference type="NCBI Taxonomy" id="104178"/>
    <lineage>
        <taxon>Eukaryota</taxon>
        <taxon>Metazoa</taxon>
        <taxon>Cnidaria</taxon>
        <taxon>Anthozoa</taxon>
        <taxon>Hexacorallia</taxon>
        <taxon>Scleractinia</taxon>
        <taxon>Fungiina</taxon>
        <taxon>Poritidae</taxon>
        <taxon>Porites</taxon>
    </lineage>
</organism>
<accession>A0ABN8PW02</accession>
<evidence type="ECO:0000256" key="1">
    <source>
        <dbReference type="SAM" id="MobiDB-lite"/>
    </source>
</evidence>
<keyword evidence="3" id="KW-1185">Reference proteome</keyword>
<sequence>KRGITGPAGPADAQGIPGPTGPAGPRGSTGPHGATGVVFNHTADGNYDMTNKKLTNMAKGTASSDALTKNQLDIKISLSGGLMIANLDMNSNRIYNVAQPNGDNQPATKIWSENKFLDKSSGVMAGPLNMSNNKITNNLPMATANGDAVDFDFFNKQPYLEKNGYTSTTGDLNTVNNKITNLADPQSDKAAINKQYLEKSHVKPSHYNNEFKYLMTNKLRRTDLQSDSFDITKIDNLMPQEGNYHQYNHKVLFTTIIKDQQGGYSYKMGINFYQLDRNKDYTLCIEILNSDYQLWHKSVATIDKTTSQGVSIAGFTSKLIIYMSIFNFNHIDKNKTKEEIQKIKELYKYYHYRYWCYQEAYKYFKKLNLAINMSSTGLIAVGAIAGGLTLQPAILGSISGAGLALKTFSETKDYKRKIETTSADVQMHWAVSSKLHVKL</sequence>
<proteinExistence type="predicted"/>
<feature type="non-terminal residue" evidence="2">
    <location>
        <position position="1"/>
    </location>
</feature>
<evidence type="ECO:0000313" key="3">
    <source>
        <dbReference type="Proteomes" id="UP001159427"/>
    </source>
</evidence>
<comment type="caution">
    <text evidence="2">The sequence shown here is derived from an EMBL/GenBank/DDBJ whole genome shotgun (WGS) entry which is preliminary data.</text>
</comment>
<dbReference type="EMBL" id="CALNXI010000981">
    <property type="protein sequence ID" value="CAH3149929.1"/>
    <property type="molecule type" value="Genomic_DNA"/>
</dbReference>
<feature type="region of interest" description="Disordered" evidence="1">
    <location>
        <begin position="1"/>
        <end position="36"/>
    </location>
</feature>
<gene>
    <name evidence="2" type="ORF">PEVE_00045076</name>
</gene>
<reference evidence="2 3" key="1">
    <citation type="submission" date="2022-05" db="EMBL/GenBank/DDBJ databases">
        <authorList>
            <consortium name="Genoscope - CEA"/>
            <person name="William W."/>
        </authorList>
    </citation>
    <scope>NUCLEOTIDE SEQUENCE [LARGE SCALE GENOMIC DNA]</scope>
</reference>
<name>A0ABN8PW02_9CNID</name>
<dbReference type="Proteomes" id="UP001159427">
    <property type="component" value="Unassembled WGS sequence"/>
</dbReference>